<sequence length="97" mass="10852">MDISRPDTVPGFKLPEAANGVEWVQFSYENLPRCRFKCGFIGHHQASCNIANLGFKCGTPPHIKWTAAFEMYNPKQESSPSQCPDRPVSARSLLNQV</sequence>
<feature type="region of interest" description="Disordered" evidence="1">
    <location>
        <begin position="76"/>
        <end position="97"/>
    </location>
</feature>
<dbReference type="InterPro" id="IPR025836">
    <property type="entry name" value="Zn_knuckle_CX2CX4HX4C"/>
</dbReference>
<proteinExistence type="predicted"/>
<evidence type="ECO:0000313" key="4">
    <source>
        <dbReference type="Proteomes" id="UP000631114"/>
    </source>
</evidence>
<keyword evidence="4" id="KW-1185">Reference proteome</keyword>
<feature type="domain" description="Zinc knuckle CX2CX4HX4C" evidence="2">
    <location>
        <begin position="22"/>
        <end position="49"/>
    </location>
</feature>
<dbReference type="Proteomes" id="UP000631114">
    <property type="component" value="Unassembled WGS sequence"/>
</dbReference>
<gene>
    <name evidence="3" type="ORF">IFM89_010765</name>
</gene>
<evidence type="ECO:0000259" key="2">
    <source>
        <dbReference type="Pfam" id="PF14392"/>
    </source>
</evidence>
<organism evidence="3 4">
    <name type="scientific">Coptis chinensis</name>
    <dbReference type="NCBI Taxonomy" id="261450"/>
    <lineage>
        <taxon>Eukaryota</taxon>
        <taxon>Viridiplantae</taxon>
        <taxon>Streptophyta</taxon>
        <taxon>Embryophyta</taxon>
        <taxon>Tracheophyta</taxon>
        <taxon>Spermatophyta</taxon>
        <taxon>Magnoliopsida</taxon>
        <taxon>Ranunculales</taxon>
        <taxon>Ranunculaceae</taxon>
        <taxon>Coptidoideae</taxon>
        <taxon>Coptis</taxon>
    </lineage>
</organism>
<name>A0A835ILN8_9MAGN</name>
<dbReference type="EMBL" id="JADFTS010000002">
    <property type="protein sequence ID" value="KAF9620115.1"/>
    <property type="molecule type" value="Genomic_DNA"/>
</dbReference>
<comment type="caution">
    <text evidence="3">The sequence shown here is derived from an EMBL/GenBank/DDBJ whole genome shotgun (WGS) entry which is preliminary data.</text>
</comment>
<accession>A0A835ILN8</accession>
<evidence type="ECO:0000256" key="1">
    <source>
        <dbReference type="SAM" id="MobiDB-lite"/>
    </source>
</evidence>
<dbReference type="Pfam" id="PF14392">
    <property type="entry name" value="zf-CCHC_4"/>
    <property type="match status" value="1"/>
</dbReference>
<reference evidence="3 4" key="1">
    <citation type="submission" date="2020-10" db="EMBL/GenBank/DDBJ databases">
        <title>The Coptis chinensis genome and diversification of protoberbering-type alkaloids.</title>
        <authorList>
            <person name="Wang B."/>
            <person name="Shu S."/>
            <person name="Song C."/>
            <person name="Liu Y."/>
        </authorList>
    </citation>
    <scope>NUCLEOTIDE SEQUENCE [LARGE SCALE GENOMIC DNA]</scope>
    <source>
        <strain evidence="3">HL-2020</strain>
        <tissue evidence="3">Leaf</tissue>
    </source>
</reference>
<protein>
    <recommendedName>
        <fullName evidence="2">Zinc knuckle CX2CX4HX4C domain-containing protein</fullName>
    </recommendedName>
</protein>
<dbReference type="AlphaFoldDB" id="A0A835ILN8"/>
<evidence type="ECO:0000313" key="3">
    <source>
        <dbReference type="EMBL" id="KAF9620115.1"/>
    </source>
</evidence>